<comment type="similarity">
    <text evidence="1">Belongs to the FMO family.</text>
</comment>
<dbReference type="Proteomes" id="UP001251528">
    <property type="component" value="Unassembled WGS sequence"/>
</dbReference>
<keyword evidence="4" id="KW-0560">Oxidoreductase</keyword>
<organism evidence="5 6">
    <name type="scientific">Conoideocrella luteorostrata</name>
    <dbReference type="NCBI Taxonomy" id="1105319"/>
    <lineage>
        <taxon>Eukaryota</taxon>
        <taxon>Fungi</taxon>
        <taxon>Dikarya</taxon>
        <taxon>Ascomycota</taxon>
        <taxon>Pezizomycotina</taxon>
        <taxon>Sordariomycetes</taxon>
        <taxon>Hypocreomycetidae</taxon>
        <taxon>Hypocreales</taxon>
        <taxon>Clavicipitaceae</taxon>
        <taxon>Conoideocrella</taxon>
    </lineage>
</organism>
<dbReference type="InterPro" id="IPR036188">
    <property type="entry name" value="FAD/NAD-bd_sf"/>
</dbReference>
<keyword evidence="3" id="KW-0274">FAD</keyword>
<dbReference type="GO" id="GO:0004499">
    <property type="term" value="F:N,N-dimethylaniline monooxygenase activity"/>
    <property type="evidence" value="ECO:0007669"/>
    <property type="project" value="InterPro"/>
</dbReference>
<gene>
    <name evidence="5" type="ORF">QQS21_001288</name>
</gene>
<name>A0AAJ0CXG6_9HYPO</name>
<dbReference type="GO" id="GO:0050661">
    <property type="term" value="F:NADP binding"/>
    <property type="evidence" value="ECO:0007669"/>
    <property type="project" value="InterPro"/>
</dbReference>
<dbReference type="AlphaFoldDB" id="A0AAJ0CXG6"/>
<sequence length="574" mass="64561">MDEIDCVVVGTGLYGLAAAKHYRQFNPQDSLAIFERDSSIGGSWSDHRLYPGLKSNNLIGSYEYPDYPMNGENFGVKQHTHIPGTVVNRYLKAYAEEFGIAELIRFNTSVTVAEHVATERGGWQLTTVNLATGTEVKLYTRRLIVATGQTSEAFIPHFKGQETFGGNIFHGKDWLQNADTLQKCKTITIFGGSKLAWDAVYMYAKAGIKINWVIRYTRALTWFSPCVWGHHDGYVRIRNFLHGTAVGRTIVNGFWTVLGGDVEAANNYNAHPDTAKLKPWTHAMFTGPSFSILNYDSDIFELIKSDLVTVHIDEITHLSPGNVNLASGTALQSDALLAHTGWKHVPLIKFLPEGIETELGIPHPPHHTSKVDLATQAGLLQEADADILHQFPRLKDQPVWNPNYVPITEQEGINSNDETAPSKSLTPYMLYRFIVPASERFLETKDIAFSGVMSNFSNPINAHLHGLWISAYFNGQLSNDPSAAVGDKEALVKIQYETVLHNRFGKWRYPTDWGSSRPPSFIFDAVPYFDLLQQDLGLSPHRKGNWLAEMWSPYLPPDYRMINQEWEKLHKKIV</sequence>
<keyword evidence="2" id="KW-0285">Flavoprotein</keyword>
<evidence type="ECO:0000256" key="1">
    <source>
        <dbReference type="ARBA" id="ARBA00009183"/>
    </source>
</evidence>
<protein>
    <submittedName>
        <fullName evidence="5">Uncharacterized protein</fullName>
    </submittedName>
</protein>
<comment type="caution">
    <text evidence="5">The sequence shown here is derived from an EMBL/GenBank/DDBJ whole genome shotgun (WGS) entry which is preliminary data.</text>
</comment>
<evidence type="ECO:0000313" key="5">
    <source>
        <dbReference type="EMBL" id="KAK2612671.1"/>
    </source>
</evidence>
<dbReference type="PANTHER" id="PTHR23023">
    <property type="entry name" value="DIMETHYLANILINE MONOOXYGENASE"/>
    <property type="match status" value="1"/>
</dbReference>
<evidence type="ECO:0000256" key="4">
    <source>
        <dbReference type="ARBA" id="ARBA00023002"/>
    </source>
</evidence>
<dbReference type="InterPro" id="IPR020946">
    <property type="entry name" value="Flavin_mOase-like"/>
</dbReference>
<evidence type="ECO:0000256" key="3">
    <source>
        <dbReference type="ARBA" id="ARBA00022827"/>
    </source>
</evidence>
<dbReference type="Pfam" id="PF00743">
    <property type="entry name" value="FMO-like"/>
    <property type="match status" value="1"/>
</dbReference>
<evidence type="ECO:0000256" key="2">
    <source>
        <dbReference type="ARBA" id="ARBA00022630"/>
    </source>
</evidence>
<reference evidence="5" key="1">
    <citation type="submission" date="2023-06" db="EMBL/GenBank/DDBJ databases">
        <title>Conoideocrella luteorostrata (Hypocreales: Clavicipitaceae), a potential biocontrol fungus for elongate hemlock scale in United States Christmas tree production areas.</title>
        <authorList>
            <person name="Barrett H."/>
            <person name="Lovett B."/>
            <person name="Macias A.M."/>
            <person name="Stajich J.E."/>
            <person name="Kasson M.T."/>
        </authorList>
    </citation>
    <scope>NUCLEOTIDE SEQUENCE</scope>
    <source>
        <strain evidence="5">ARSEF 14590</strain>
    </source>
</reference>
<evidence type="ECO:0000313" key="6">
    <source>
        <dbReference type="Proteomes" id="UP001251528"/>
    </source>
</evidence>
<dbReference type="InterPro" id="IPR050346">
    <property type="entry name" value="FMO-like"/>
</dbReference>
<dbReference type="GO" id="GO:0050660">
    <property type="term" value="F:flavin adenine dinucleotide binding"/>
    <property type="evidence" value="ECO:0007669"/>
    <property type="project" value="InterPro"/>
</dbReference>
<dbReference type="SUPFAM" id="SSF51905">
    <property type="entry name" value="FAD/NAD(P)-binding domain"/>
    <property type="match status" value="1"/>
</dbReference>
<accession>A0AAJ0CXG6</accession>
<dbReference type="Gene3D" id="3.50.50.60">
    <property type="entry name" value="FAD/NAD(P)-binding domain"/>
    <property type="match status" value="1"/>
</dbReference>
<proteinExistence type="inferred from homology"/>
<dbReference type="EMBL" id="JASWJB010000013">
    <property type="protein sequence ID" value="KAK2612671.1"/>
    <property type="molecule type" value="Genomic_DNA"/>
</dbReference>
<keyword evidence="6" id="KW-1185">Reference proteome</keyword>